<evidence type="ECO:0000313" key="3">
    <source>
        <dbReference type="Proteomes" id="UP000267934"/>
    </source>
</evidence>
<protein>
    <submittedName>
        <fullName evidence="2">Putative tail-length tape measure protein</fullName>
    </submittedName>
</protein>
<accession>A0A3G1QTH7</accession>
<name>A0A3G1QTH7_9CAUD</name>
<organism evidence="2 3">
    <name type="scientific">Erwinia phage phiEaP8</name>
    <dbReference type="NCBI Taxonomy" id="2178928"/>
    <lineage>
        <taxon>Viruses</taxon>
        <taxon>Duplodnaviria</taxon>
        <taxon>Heunggongvirae</taxon>
        <taxon>Uroviricota</taxon>
        <taxon>Caudoviricetes</taxon>
        <taxon>Schitoviridae</taxon>
        <taxon>Erskinevirinae</taxon>
        <taxon>Yonginvirus</taxon>
        <taxon>Yonginvirus EaP8</taxon>
    </lineage>
</organism>
<dbReference type="RefSeq" id="YP_009889561.1">
    <property type="nucleotide sequence ID" value="NC_049510.1"/>
</dbReference>
<dbReference type="GeneID" id="55819061"/>
<sequence length="111" mass="12441">MADNIEVHVQMARLEERLKIITEGLAQDRESRKQQYEATAEITKILASLDNRVGVVEKGFAESAPTIEEFITIKHRVVGAGLAGKWIWAGAGAILTFLFTFRKEIIAWLSK</sequence>
<dbReference type="EMBL" id="MH160392">
    <property type="protein sequence ID" value="AWN06197.1"/>
    <property type="molecule type" value="Genomic_DNA"/>
</dbReference>
<keyword evidence="1" id="KW-0472">Membrane</keyword>
<dbReference type="KEGG" id="vg:55819061"/>
<keyword evidence="3" id="KW-1185">Reference proteome</keyword>
<evidence type="ECO:0000256" key="1">
    <source>
        <dbReference type="SAM" id="Phobius"/>
    </source>
</evidence>
<proteinExistence type="predicted"/>
<keyword evidence="1" id="KW-1133">Transmembrane helix</keyword>
<reference evidence="2 3" key="1">
    <citation type="journal article" date="2018" name="Plant Pathol. J.">
        <title>Characterization of the Lytic Bacteriophage phiEaP-8 Effective against Both Erwinia amylovora and Erwinia pyrifoliae Causing Severe Diseases in Apple and Pear.</title>
        <authorList>
            <person name="Park J."/>
            <person name="Lee G.M."/>
            <person name="Kim D."/>
            <person name="Park D.H."/>
            <person name="Oh C.S."/>
        </authorList>
    </citation>
    <scope>NUCLEOTIDE SEQUENCE [LARGE SCALE GENOMIC DNA]</scope>
</reference>
<evidence type="ECO:0000313" key="2">
    <source>
        <dbReference type="EMBL" id="AWN06197.1"/>
    </source>
</evidence>
<feature type="transmembrane region" description="Helical" evidence="1">
    <location>
        <begin position="83"/>
        <end position="101"/>
    </location>
</feature>
<keyword evidence="1" id="KW-0812">Transmembrane</keyword>
<dbReference type="Proteomes" id="UP000267934">
    <property type="component" value="Segment"/>
</dbReference>